<accession>M0QPZ1</accession>
<dbReference type="Gene3D" id="3.30.559.30">
    <property type="entry name" value="Nonribosomal peptide synthetase, condensation domain"/>
    <property type="match status" value="1"/>
</dbReference>
<gene>
    <name evidence="2" type="ORF">GS4_38_00540</name>
</gene>
<dbReference type="RefSeq" id="WP_007624853.1">
    <property type="nucleotide sequence ID" value="NZ_BANX01000038.1"/>
</dbReference>
<dbReference type="PANTHER" id="PTHR45527:SF1">
    <property type="entry name" value="FATTY ACID SYNTHASE"/>
    <property type="match status" value="1"/>
</dbReference>
<dbReference type="eggNOG" id="COG1020">
    <property type="taxonomic scope" value="Bacteria"/>
</dbReference>
<keyword evidence="3" id="KW-1185">Reference proteome</keyword>
<name>M0QPZ1_9ACTN</name>
<proteinExistence type="predicted"/>
<dbReference type="GO" id="GO:0003824">
    <property type="term" value="F:catalytic activity"/>
    <property type="evidence" value="ECO:0007669"/>
    <property type="project" value="InterPro"/>
</dbReference>
<sequence>MSILNDAQLEAMRRRLADAGIEVEPQTADTAQAAPEPVATDGRLGIPERRMWKIYQLDPESDAHNFAVHLEFGDTYSIQTVVASTQRLLASSQVLGSVIEVDDDGTPRRRAEQFDGRWVVPDRVWEWGVIRAEASATASVSDDRPIAEAVAEAAATLAKTPFRLAEEPAGRIRVIAHDGGVSLILVLHHLAGDETILPPVLRVLVSDGSDDGEVDWSGGTAVDAPANPAARTDAAIAHAKSTWAGSDIRYPLSGNLPDTTPEDSWFSVMGEGPGSRILAPIPDDRVARLVAFAREVGATPNALFVVLSALTVSALTDVDDFVLLVPADNRRPEETVDRVGYSGNIIPMRFTFDRTEQTDAAVRKAVSTVYEAMEYSSVDYGTILTALRNSGGRFPVAEVMTLVKNAPLRGVALPDGAHVTCEAIFKDVVHYPLSVSFEFDEHDQVHLEVEYRTDVLDDDYAARTVRVVEDLVAALPDSAQAGLGELLAQVGANQAV</sequence>
<dbReference type="InterPro" id="IPR001242">
    <property type="entry name" value="Condensation_dom"/>
</dbReference>
<dbReference type="PANTHER" id="PTHR45527">
    <property type="entry name" value="NONRIBOSOMAL PEPTIDE SYNTHETASE"/>
    <property type="match status" value="1"/>
</dbReference>
<dbReference type="Proteomes" id="UP000011666">
    <property type="component" value="Unassembled WGS sequence"/>
</dbReference>
<evidence type="ECO:0000313" key="3">
    <source>
        <dbReference type="Proteomes" id="UP000011666"/>
    </source>
</evidence>
<dbReference type="GO" id="GO:0044550">
    <property type="term" value="P:secondary metabolite biosynthetic process"/>
    <property type="evidence" value="ECO:0007669"/>
    <property type="project" value="TreeGrafter"/>
</dbReference>
<dbReference type="STRING" id="1223545.GS4_38_00540"/>
<dbReference type="GO" id="GO:0008610">
    <property type="term" value="P:lipid biosynthetic process"/>
    <property type="evidence" value="ECO:0007669"/>
    <property type="project" value="UniProtKB-ARBA"/>
</dbReference>
<dbReference type="GO" id="GO:0031177">
    <property type="term" value="F:phosphopantetheine binding"/>
    <property type="evidence" value="ECO:0007669"/>
    <property type="project" value="TreeGrafter"/>
</dbReference>
<dbReference type="OrthoDB" id="4502744at2"/>
<evidence type="ECO:0000313" key="2">
    <source>
        <dbReference type="EMBL" id="GAC70648.1"/>
    </source>
</evidence>
<dbReference type="EMBL" id="BANX01000038">
    <property type="protein sequence ID" value="GAC70648.1"/>
    <property type="molecule type" value="Genomic_DNA"/>
</dbReference>
<dbReference type="AlphaFoldDB" id="M0QPZ1"/>
<evidence type="ECO:0000259" key="1">
    <source>
        <dbReference type="Pfam" id="PF00668"/>
    </source>
</evidence>
<organism evidence="2 3">
    <name type="scientific">Gordonia soli NBRC 108243</name>
    <dbReference type="NCBI Taxonomy" id="1223545"/>
    <lineage>
        <taxon>Bacteria</taxon>
        <taxon>Bacillati</taxon>
        <taxon>Actinomycetota</taxon>
        <taxon>Actinomycetes</taxon>
        <taxon>Mycobacteriales</taxon>
        <taxon>Gordoniaceae</taxon>
        <taxon>Gordonia</taxon>
    </lineage>
</organism>
<dbReference type="GO" id="GO:0005737">
    <property type="term" value="C:cytoplasm"/>
    <property type="evidence" value="ECO:0007669"/>
    <property type="project" value="TreeGrafter"/>
</dbReference>
<reference evidence="2 3" key="1">
    <citation type="submission" date="2013-01" db="EMBL/GenBank/DDBJ databases">
        <title>Whole genome shotgun sequence of Gordonia soli NBRC 108243.</title>
        <authorList>
            <person name="Isaki-Nakamura S."/>
            <person name="Hosoyama A."/>
            <person name="Tsuchikane K."/>
            <person name="Ando Y."/>
            <person name="Baba S."/>
            <person name="Ohji S."/>
            <person name="Hamada M."/>
            <person name="Tamura T."/>
            <person name="Yamazoe A."/>
            <person name="Yamazaki S."/>
            <person name="Fujita N."/>
        </authorList>
    </citation>
    <scope>NUCLEOTIDE SEQUENCE [LARGE SCALE GENOMIC DNA]</scope>
    <source>
        <strain evidence="2 3">NBRC 108243</strain>
    </source>
</reference>
<feature type="domain" description="Condensation" evidence="1">
    <location>
        <begin position="281"/>
        <end position="477"/>
    </location>
</feature>
<comment type="caution">
    <text evidence="2">The sequence shown here is derived from an EMBL/GenBank/DDBJ whole genome shotgun (WGS) entry which is preliminary data.</text>
</comment>
<dbReference type="Gene3D" id="3.30.559.10">
    <property type="entry name" value="Chloramphenicol acetyltransferase-like domain"/>
    <property type="match status" value="1"/>
</dbReference>
<dbReference type="GO" id="GO:0043041">
    <property type="term" value="P:amino acid activation for nonribosomal peptide biosynthetic process"/>
    <property type="evidence" value="ECO:0007669"/>
    <property type="project" value="TreeGrafter"/>
</dbReference>
<protein>
    <recommendedName>
        <fullName evidence="1">Condensation domain-containing protein</fullName>
    </recommendedName>
</protein>
<dbReference type="Pfam" id="PF00668">
    <property type="entry name" value="Condensation"/>
    <property type="match status" value="1"/>
</dbReference>
<dbReference type="SUPFAM" id="SSF52777">
    <property type="entry name" value="CoA-dependent acyltransferases"/>
    <property type="match status" value="2"/>
</dbReference>
<dbReference type="InterPro" id="IPR023213">
    <property type="entry name" value="CAT-like_dom_sf"/>
</dbReference>